<proteinExistence type="predicted"/>
<name>A0A7U6M6N3_PSEPU</name>
<dbReference type="EMBL" id="AP022324">
    <property type="protein sequence ID" value="BBU46958.1"/>
    <property type="molecule type" value="Genomic_DNA"/>
</dbReference>
<evidence type="ECO:0000313" key="2">
    <source>
        <dbReference type="Proteomes" id="UP000464661"/>
    </source>
</evidence>
<evidence type="ECO:0000313" key="1">
    <source>
        <dbReference type="EMBL" id="BBU46958.1"/>
    </source>
</evidence>
<dbReference type="RefSeq" id="WP_019097465.1">
    <property type="nucleotide sequence ID" value="NZ_AP022324.1"/>
</dbReference>
<dbReference type="AlphaFoldDB" id="A0A7U6M6N3"/>
<reference evidence="1 2" key="1">
    <citation type="submission" date="2020-01" db="EMBL/GenBank/DDBJ databases">
        <title>Complete Genome Sequence of Pseudomonas putida Strain TS312, Harboring the HdtS type N-acyl-homoserine Lactone Synthase, Isolated from a Paper Mill.</title>
        <authorList>
            <person name="Hosoe A."/>
            <person name="Suenaga T."/>
            <person name="Sugi T."/>
            <person name="Izumi T."/>
            <person name="Nagai N."/>
            <person name="Terada A."/>
        </authorList>
    </citation>
    <scope>NUCLEOTIDE SEQUENCE [LARGE SCALE GENOMIC DNA]</scope>
    <source>
        <strain evidence="1 2">TS312</strain>
    </source>
</reference>
<protein>
    <submittedName>
        <fullName evidence="1">Uncharacterized protein</fullName>
    </submittedName>
</protein>
<gene>
    <name evidence="1" type="ORF">PPTS312_48730</name>
</gene>
<dbReference type="Proteomes" id="UP000464661">
    <property type="component" value="Chromosome"/>
</dbReference>
<organism evidence="1 2">
    <name type="scientific">Pseudomonas putida</name>
    <name type="common">Arthrobacter siderocapsulatus</name>
    <dbReference type="NCBI Taxonomy" id="303"/>
    <lineage>
        <taxon>Bacteria</taxon>
        <taxon>Pseudomonadati</taxon>
        <taxon>Pseudomonadota</taxon>
        <taxon>Gammaproteobacteria</taxon>
        <taxon>Pseudomonadales</taxon>
        <taxon>Pseudomonadaceae</taxon>
        <taxon>Pseudomonas</taxon>
    </lineage>
</organism>
<sequence>MRPANEVKDGAKLLSLAQGLRSLLVPSPDVLADTVKELHPLVNLSDKVLPLKSYFNMVQDIQRTKHTHAAMRAAGEPLSREAVQQGVSRKLCTEDIFMVACSFLEVEIGKQGSVYYLSGESPDFKETKKNRNPLDLSDEVVLKSLSSGLARPDTDRGAVERGQIDSGFNHLVRLNQLHNLMLESVRLMKADERLTKVDIRKKFNISHTDYERMMSMARRSGLISFRNRKKDPSNAYTLRNDNHERVSEHAKNFGHTPQKMLNKILDDFFGMLEKRKKHED</sequence>
<accession>A0A7U6M6N3</accession>